<dbReference type="PANTHER" id="PTHR33067:SF9">
    <property type="entry name" value="RNA-DIRECTED DNA POLYMERASE"/>
    <property type="match status" value="1"/>
</dbReference>
<dbReference type="Proteomes" id="UP000265520">
    <property type="component" value="Unassembled WGS sequence"/>
</dbReference>
<keyword evidence="2" id="KW-1185">Reference proteome</keyword>
<organism evidence="1 2">
    <name type="scientific">Trifolium medium</name>
    <dbReference type="NCBI Taxonomy" id="97028"/>
    <lineage>
        <taxon>Eukaryota</taxon>
        <taxon>Viridiplantae</taxon>
        <taxon>Streptophyta</taxon>
        <taxon>Embryophyta</taxon>
        <taxon>Tracheophyta</taxon>
        <taxon>Spermatophyta</taxon>
        <taxon>Magnoliopsida</taxon>
        <taxon>eudicotyledons</taxon>
        <taxon>Gunneridae</taxon>
        <taxon>Pentapetalae</taxon>
        <taxon>rosids</taxon>
        <taxon>fabids</taxon>
        <taxon>Fabales</taxon>
        <taxon>Fabaceae</taxon>
        <taxon>Papilionoideae</taxon>
        <taxon>50 kb inversion clade</taxon>
        <taxon>NPAAA clade</taxon>
        <taxon>Hologalegina</taxon>
        <taxon>IRL clade</taxon>
        <taxon>Trifolieae</taxon>
        <taxon>Trifolium</taxon>
    </lineage>
</organism>
<reference evidence="1 2" key="1">
    <citation type="journal article" date="2018" name="Front. Plant Sci.">
        <title>Red Clover (Trifolium pratense) and Zigzag Clover (T. medium) - A Picture of Genomic Similarities and Differences.</title>
        <authorList>
            <person name="Dluhosova J."/>
            <person name="Istvanek J."/>
            <person name="Nedelnik J."/>
            <person name="Repkova J."/>
        </authorList>
    </citation>
    <scope>NUCLEOTIDE SEQUENCE [LARGE SCALE GENOMIC DNA]</scope>
    <source>
        <strain evidence="2">cv. 10/8</strain>
        <tissue evidence="1">Leaf</tissue>
    </source>
</reference>
<proteinExistence type="predicted"/>
<dbReference type="EMBL" id="LXQA010307938">
    <property type="protein sequence ID" value="MCI42716.1"/>
    <property type="molecule type" value="Genomic_DNA"/>
</dbReference>
<protein>
    <submittedName>
        <fullName evidence="1">Uncharacterized protein</fullName>
    </submittedName>
</protein>
<dbReference type="InterPro" id="IPR021109">
    <property type="entry name" value="Peptidase_aspartic_dom_sf"/>
</dbReference>
<name>A0A392S4B3_9FABA</name>
<dbReference type="Gene3D" id="2.40.70.10">
    <property type="entry name" value="Acid Proteases"/>
    <property type="match status" value="1"/>
</dbReference>
<evidence type="ECO:0000313" key="2">
    <source>
        <dbReference type="Proteomes" id="UP000265520"/>
    </source>
</evidence>
<evidence type="ECO:0000313" key="1">
    <source>
        <dbReference type="EMBL" id="MCI42716.1"/>
    </source>
</evidence>
<accession>A0A392S4B3</accession>
<dbReference type="CDD" id="cd00303">
    <property type="entry name" value="retropepsin_like"/>
    <property type="match status" value="1"/>
</dbReference>
<feature type="non-terminal residue" evidence="1">
    <location>
        <position position="107"/>
    </location>
</feature>
<dbReference type="AlphaFoldDB" id="A0A392S4B3"/>
<sequence>MGELQMQYQEDKVLTAECSHCVRTKLPPKREDPERFIVPCCIGKAKERAFCDLGSSISLMSLTFAKKWNVGKLTNNETMELVLADQSTLNPSGIIKDVPVKIKDLVF</sequence>
<comment type="caution">
    <text evidence="1">The sequence shown here is derived from an EMBL/GenBank/DDBJ whole genome shotgun (WGS) entry which is preliminary data.</text>
</comment>
<dbReference type="PANTHER" id="PTHR33067">
    <property type="entry name" value="RNA-DIRECTED DNA POLYMERASE-RELATED"/>
    <property type="match status" value="1"/>
</dbReference>